<protein>
    <recommendedName>
        <fullName evidence="6">C3H1-type domain-containing protein</fullName>
    </recommendedName>
</protein>
<dbReference type="VEuPathDB" id="PiroplasmaDB:BBBOND_0313810"/>
<evidence type="ECO:0000313" key="5">
    <source>
        <dbReference type="Proteomes" id="UP000033188"/>
    </source>
</evidence>
<feature type="region of interest" description="Disordered" evidence="2">
    <location>
        <begin position="771"/>
        <end position="798"/>
    </location>
</feature>
<keyword evidence="3" id="KW-0472">Membrane</keyword>
<name>A0A061DDJ4_BABBI</name>
<evidence type="ECO:0000256" key="1">
    <source>
        <dbReference type="SAM" id="Coils"/>
    </source>
</evidence>
<proteinExistence type="predicted"/>
<evidence type="ECO:0008006" key="6">
    <source>
        <dbReference type="Google" id="ProtNLM"/>
    </source>
</evidence>
<dbReference type="OrthoDB" id="75169at2759"/>
<organism evidence="4 5">
    <name type="scientific">Babesia bigemina</name>
    <dbReference type="NCBI Taxonomy" id="5866"/>
    <lineage>
        <taxon>Eukaryota</taxon>
        <taxon>Sar</taxon>
        <taxon>Alveolata</taxon>
        <taxon>Apicomplexa</taxon>
        <taxon>Aconoidasida</taxon>
        <taxon>Piroplasmida</taxon>
        <taxon>Babesiidae</taxon>
        <taxon>Babesia</taxon>
    </lineage>
</organism>
<dbReference type="EMBL" id="LK391709">
    <property type="protein sequence ID" value="CDR97479.1"/>
    <property type="molecule type" value="Genomic_DNA"/>
</dbReference>
<feature type="coiled-coil region" evidence="1">
    <location>
        <begin position="138"/>
        <end position="176"/>
    </location>
</feature>
<gene>
    <name evidence="4" type="ORF">BBBOND_0313810</name>
</gene>
<dbReference type="RefSeq" id="XP_012769665.1">
    <property type="nucleotide sequence ID" value="XM_012914211.1"/>
</dbReference>
<dbReference type="GeneID" id="24566020"/>
<sequence>MTSINHPNNLCYVTLHFPSSTSCHCPDHVPLRELGKKFDENKKCEITSNNNPTIILNNLCSGLETFLGFNSTSKGYDGSGIVYSDLDRLCDGVMGFLYQVLKDVSEKQPYSVGKEELKKLVTDLKTKLSTGREGFKVIAQVARKVREYNERVKESNNHVKTIINNMDRDMKTLQNEVGKILQHNPDSDDLNEVKQAETLVTKLADEYAKKGMNFDSNFVIREMNAWRTGAKVEPIQQFKDINSDLRLKITHARNNITHEAERLTTLSKKQKENLAAMTSMISNKLKTLKSCVNERILKDVNELVKELNDKVGIILEQLVMIRQKLQGYVEKLRRWIRDADEIVTDCMKTAENIEKKHVAWAAEDEIKKSLKEINKSFGEAKDFVKQELNNALGKVRDMDEAIKKDLFAVKGKIKEAVKALGKTLEENVKDGLWAIEQKITKPLDEVVRNSGQFFEDFKKTRNALQAAIGIVMEDILNLGGLKVNESIKNAYGDTTIKAPLLQVIGQGMAFSKLKTYFNQLDTDVMQKIKEAMRQISEGMESIAGNAFRVDLESCINKARSQLVALHSIAENPEKVFQSATLQKNLRRYLGDKMTIAPLNGKFSGLSTAIKAVTTDLAGASSIDASKLKNDLKSLLSELGNIAQIVSSHSADIVKTVIEAIVRQLTTEIGNVSDAIKDKVDKIRDAITYNRDNNEVDYGAQEKAKGLLKLQNVYGTDINERLKTLQGTVTNEAFKHTYSQPRSKENYEFGGTFMEEFKTTYEKNLKDGDFKADGGESVLDQEIGPNNLPNGGSSGDKISSVAKSNFTHYEQHVKQESLAHSNPQKLEGALPTAIKDIRDYGLQLFEQKLGAKEDRNTTKFDGFLDDITKSISGLMQALERTGKSLNVALGKLKNEKIGMTTSGAAARSDTLQELEKNLLQLFGVDLDQVIKDATAFKQQANQLRDKTIRDLNGHVEDEVKKAETALITQANKNYVTSVKDMLQAFADKVQKELKPLPGEIDTDRKHGFKGFMRTLEGAIRDDGDTSDENIDKLKGLVGELSRNVNHKASFKNLSQKFKEFCSPLHVYLKAEIKRVHEAYKEKINPKPSGAEQLYTSKLDAANTALNNLLNHISNHRYNHEVPTLLDSLSTKVDGLHPKTFNEPSTPLLDGVGKGVHGFVSELGKAYISAYDSETFGGEMFEKDKLTPYGAKFAKICLTVVCTLKATFTDLTHNCKSLRGQQINKSTDVGRSFVGHGYAVSDAALQNGELQNKPTVAGENVAKRLMLRISGADDNQHLRWCESNEQRKDNHFHVFDVIDCIFSHFEQYNELCHLLTASAKQHPCSVYDILIWLSGFPYTAVYSAMRDITITDLFDNPHKKAAGDDELDLTSTDMAAQSITSHPRNISYNYVRKAVEHICATSYDVLTAVVGTGDSRTVYASDFCNNSFNFHYPSDPSDCLDMLLDLLRRLLPVFRFLELQCNIKPEHHGWSHCRYGRDIPTTKSQCNEHSGDEANSQARCQVNCQPTSPLMLYLSDSLPGHLPHQLQSVGCRAKCSTCSKSAPGQPCLLPLGFKGFSGSTKTGRQLCEAIKIFIGTGLISSLMCLLPKPPSTLPEHFQFVFTLVGAFNASRDVNSNAVHAAFVKAIKKQSIDLYAEPSELTGALSDAYKNGRSHEVGEHPKASDSDLSTLSMPTTCNYPNKDVHCAPYLSTLYSDAYHYAAEKHAGLYLSWAVYLPWSFWQCLESLFRAFTNISCQDWGCRRCTHGTACKRGKHGAAYNCQCKGLVECRGVISTLYSFGFTFGNPATLSAAEGKRYCHNFYKQLNNVLNSNYFKTLFEKCDEFIFTIRQPFIWLNVALWSLSLLYLICVMVGRLDVLHIRSHLRIPSSHRITAQSLLAAAQVGRLAKISYLQP</sequence>
<evidence type="ECO:0000313" key="4">
    <source>
        <dbReference type="EMBL" id="CDR97479.1"/>
    </source>
</evidence>
<evidence type="ECO:0000256" key="3">
    <source>
        <dbReference type="SAM" id="Phobius"/>
    </source>
</evidence>
<dbReference type="KEGG" id="bbig:BBBOND_0313810"/>
<keyword evidence="1" id="KW-0175">Coiled coil</keyword>
<feature type="transmembrane region" description="Helical" evidence="3">
    <location>
        <begin position="1829"/>
        <end position="1852"/>
    </location>
</feature>
<accession>A0A061DDJ4</accession>
<keyword evidence="3" id="KW-0812">Transmembrane</keyword>
<keyword evidence="5" id="KW-1185">Reference proteome</keyword>
<evidence type="ECO:0000256" key="2">
    <source>
        <dbReference type="SAM" id="MobiDB-lite"/>
    </source>
</evidence>
<keyword evidence="3" id="KW-1133">Transmembrane helix</keyword>
<dbReference type="Proteomes" id="UP000033188">
    <property type="component" value="Chromosome 3"/>
</dbReference>
<reference evidence="5" key="1">
    <citation type="journal article" date="2014" name="Nucleic Acids Res.">
        <title>The evolutionary dynamics of variant antigen genes in Babesia reveal a history of genomic innovation underlying host-parasite interaction.</title>
        <authorList>
            <person name="Jackson A.P."/>
            <person name="Otto T.D."/>
            <person name="Darby A."/>
            <person name="Ramaprasad A."/>
            <person name="Xia D."/>
            <person name="Echaide I.E."/>
            <person name="Farber M."/>
            <person name="Gahlot S."/>
            <person name="Gamble J."/>
            <person name="Gupta D."/>
            <person name="Gupta Y."/>
            <person name="Jackson L."/>
            <person name="Malandrin L."/>
            <person name="Malas T.B."/>
            <person name="Moussa E."/>
            <person name="Nair M."/>
            <person name="Reid A.J."/>
            <person name="Sanders M."/>
            <person name="Sharma J."/>
            <person name="Tracey A."/>
            <person name="Quail M.A."/>
            <person name="Weir W."/>
            <person name="Wastling J.M."/>
            <person name="Hall N."/>
            <person name="Willadsen P."/>
            <person name="Lingelbach K."/>
            <person name="Shiels B."/>
            <person name="Tait A."/>
            <person name="Berriman M."/>
            <person name="Allred D.R."/>
            <person name="Pain A."/>
        </authorList>
    </citation>
    <scope>NUCLEOTIDE SEQUENCE [LARGE SCALE GENOMIC DNA]</scope>
    <source>
        <strain evidence="5">Bond</strain>
    </source>
</reference>